<keyword evidence="3" id="KW-0221">Differentiation</keyword>
<evidence type="ECO:0000313" key="8">
    <source>
        <dbReference type="Proteomes" id="UP001163823"/>
    </source>
</evidence>
<dbReference type="AlphaFoldDB" id="A0AAD7LAS1"/>
<dbReference type="Proteomes" id="UP001163823">
    <property type="component" value="Chromosome 10"/>
</dbReference>
<dbReference type="GO" id="GO:0030154">
    <property type="term" value="P:cell differentiation"/>
    <property type="evidence" value="ECO:0007669"/>
    <property type="project" value="UniProtKB-KW"/>
</dbReference>
<keyword evidence="6" id="KW-0732">Signal</keyword>
<dbReference type="EMBL" id="JARAOO010000010">
    <property type="protein sequence ID" value="KAJ7953890.1"/>
    <property type="molecule type" value="Genomic_DNA"/>
</dbReference>
<sequence length="108" mass="12007">MKSSLSSNGGWLLIVMVLLCFSVSSANRVLSSSPTIPTISSRKAQNPHKSYCDSFPHASSRSLCIHLQRIHGFRPIQQPPLRPQLHEIDPRYGVEKRLVPSGPNPLHN</sequence>
<evidence type="ECO:0000256" key="3">
    <source>
        <dbReference type="ARBA" id="ARBA00022782"/>
    </source>
</evidence>
<evidence type="ECO:0000313" key="7">
    <source>
        <dbReference type="EMBL" id="KAJ7953890.1"/>
    </source>
</evidence>
<evidence type="ECO:0000256" key="6">
    <source>
        <dbReference type="SAM" id="SignalP"/>
    </source>
</evidence>
<feature type="chain" id="PRO_5042267500" evidence="6">
    <location>
        <begin position="27"/>
        <end position="108"/>
    </location>
</feature>
<comment type="caution">
    <text evidence="7">The sequence shown here is derived from an EMBL/GenBank/DDBJ whole genome shotgun (WGS) entry which is preliminary data.</text>
</comment>
<feature type="signal peptide" evidence="6">
    <location>
        <begin position="1"/>
        <end position="26"/>
    </location>
</feature>
<reference evidence="7" key="1">
    <citation type="journal article" date="2023" name="Science">
        <title>Elucidation of the pathway for biosynthesis of saponin adjuvants from the soapbark tree.</title>
        <authorList>
            <person name="Reed J."/>
            <person name="Orme A."/>
            <person name="El-Demerdash A."/>
            <person name="Owen C."/>
            <person name="Martin L.B.B."/>
            <person name="Misra R.C."/>
            <person name="Kikuchi S."/>
            <person name="Rejzek M."/>
            <person name="Martin A.C."/>
            <person name="Harkess A."/>
            <person name="Leebens-Mack J."/>
            <person name="Louveau T."/>
            <person name="Stephenson M.J."/>
            <person name="Osbourn A."/>
        </authorList>
    </citation>
    <scope>NUCLEOTIDE SEQUENCE</scope>
    <source>
        <strain evidence="7">S10</strain>
    </source>
</reference>
<comment type="similarity">
    <text evidence="1">Belongs to the CLV3/ESR signal peptide family.</text>
</comment>
<gene>
    <name evidence="7" type="ORF">O6P43_025529</name>
</gene>
<accession>A0AAD7LAS1</accession>
<dbReference type="InterPro" id="IPR039618">
    <property type="entry name" value="CLE9-13"/>
</dbReference>
<name>A0AAD7LAS1_QUISA</name>
<feature type="compositionally biased region" description="Low complexity" evidence="5">
    <location>
        <begin position="32"/>
        <end position="41"/>
    </location>
</feature>
<evidence type="ECO:0000256" key="2">
    <source>
        <dbReference type="ARBA" id="ARBA00022473"/>
    </source>
</evidence>
<organism evidence="7 8">
    <name type="scientific">Quillaja saponaria</name>
    <name type="common">Soap bark tree</name>
    <dbReference type="NCBI Taxonomy" id="32244"/>
    <lineage>
        <taxon>Eukaryota</taxon>
        <taxon>Viridiplantae</taxon>
        <taxon>Streptophyta</taxon>
        <taxon>Embryophyta</taxon>
        <taxon>Tracheophyta</taxon>
        <taxon>Spermatophyta</taxon>
        <taxon>Magnoliopsida</taxon>
        <taxon>eudicotyledons</taxon>
        <taxon>Gunneridae</taxon>
        <taxon>Pentapetalae</taxon>
        <taxon>rosids</taxon>
        <taxon>fabids</taxon>
        <taxon>Fabales</taxon>
        <taxon>Quillajaceae</taxon>
        <taxon>Quillaja</taxon>
    </lineage>
</organism>
<dbReference type="KEGG" id="qsa:O6P43_025529"/>
<proteinExistence type="inferred from homology"/>
<dbReference type="PANTHER" id="PTHR34359">
    <property type="entry name" value="CLAVATA3/ESR (CLE)-RELATED PROTEIN 10"/>
    <property type="match status" value="1"/>
</dbReference>
<protein>
    <submittedName>
        <fullName evidence="7">Clavata3/ESR (CLE) protein</fullName>
    </submittedName>
</protein>
<evidence type="ECO:0000256" key="4">
    <source>
        <dbReference type="ARBA" id="ARBA00023278"/>
    </source>
</evidence>
<feature type="region of interest" description="Disordered" evidence="5">
    <location>
        <begin position="32"/>
        <end position="51"/>
    </location>
</feature>
<keyword evidence="2" id="KW-0217">Developmental protein</keyword>
<keyword evidence="8" id="KW-1185">Reference proteome</keyword>
<feature type="region of interest" description="Disordered" evidence="5">
    <location>
        <begin position="80"/>
        <end position="108"/>
    </location>
</feature>
<keyword evidence="4" id="KW-0379">Hydroxylation</keyword>
<feature type="compositionally biased region" description="Basic and acidic residues" evidence="5">
    <location>
        <begin position="84"/>
        <end position="98"/>
    </location>
</feature>
<evidence type="ECO:0000256" key="5">
    <source>
        <dbReference type="SAM" id="MobiDB-lite"/>
    </source>
</evidence>
<dbReference type="PANTHER" id="PTHR34359:SF5">
    <property type="entry name" value="CLAVATA3_ESR (CLE)-RELATED PROTEIN 9"/>
    <property type="match status" value="1"/>
</dbReference>
<evidence type="ECO:0000256" key="1">
    <source>
        <dbReference type="ARBA" id="ARBA00005416"/>
    </source>
</evidence>